<sequence>MPKTKKRRISSPPPPQAAAATTEKDSVIPRSMIVRRGRASKAILELVSDLRHVMAPNTAERLRESPSHTLKDLVKAATTLGVTHLVMVSQVQEHVNLRIARLPAGPTLSFKVASFQLARRVRAEQAKPFGSTAALLTSPLLVLNNFSSDEPHIKLLRIAMEAMFPAIDVATVELADCRRVVLCQYVGDDTVEIRHYAIKAKLVGVSKPVRQILEARRPPDLSKLKDVADFLLTTTEDDNDRPAPEEDASVVLPTNYVGRGNAAQRTSSIGLAELGPRLALRLYKVEKGLAKGDVLFHAFAAPEKAAAGAASG</sequence>
<organism evidence="3 4">
    <name type="scientific">Chrysophaeum taylorii</name>
    <dbReference type="NCBI Taxonomy" id="2483200"/>
    <lineage>
        <taxon>Eukaryota</taxon>
        <taxon>Sar</taxon>
        <taxon>Stramenopiles</taxon>
        <taxon>Ochrophyta</taxon>
        <taxon>Pelagophyceae</taxon>
        <taxon>Pelagomonadales</taxon>
        <taxon>Pelagomonadaceae</taxon>
        <taxon>Chrysophaeum</taxon>
    </lineage>
</organism>
<dbReference type="Pfam" id="PF04427">
    <property type="entry name" value="Brix"/>
    <property type="match status" value="1"/>
</dbReference>
<dbReference type="InterPro" id="IPR045112">
    <property type="entry name" value="PPAN-like"/>
</dbReference>
<feature type="domain" description="Brix" evidence="2">
    <location>
        <begin position="29"/>
        <end position="291"/>
    </location>
</feature>
<dbReference type="Proteomes" id="UP001230188">
    <property type="component" value="Unassembled WGS sequence"/>
</dbReference>
<proteinExistence type="predicted"/>
<feature type="region of interest" description="Disordered" evidence="1">
    <location>
        <begin position="1"/>
        <end position="23"/>
    </location>
</feature>
<keyword evidence="4" id="KW-1185">Reference proteome</keyword>
<dbReference type="SMART" id="SM00879">
    <property type="entry name" value="Brix"/>
    <property type="match status" value="1"/>
</dbReference>
<evidence type="ECO:0000256" key="1">
    <source>
        <dbReference type="SAM" id="MobiDB-lite"/>
    </source>
</evidence>
<name>A0AAD7UHX7_9STRA</name>
<protein>
    <recommendedName>
        <fullName evidence="2">Brix domain-containing protein</fullName>
    </recommendedName>
</protein>
<gene>
    <name evidence="3" type="ORF">CTAYLR_009535</name>
</gene>
<dbReference type="GO" id="GO:0006364">
    <property type="term" value="P:rRNA processing"/>
    <property type="evidence" value="ECO:0007669"/>
    <property type="project" value="InterPro"/>
</dbReference>
<reference evidence="3" key="1">
    <citation type="submission" date="2023-01" db="EMBL/GenBank/DDBJ databases">
        <title>Metagenome sequencing of chrysophaentin producing Chrysophaeum taylorii.</title>
        <authorList>
            <person name="Davison J."/>
            <person name="Bewley C."/>
        </authorList>
    </citation>
    <scope>NUCLEOTIDE SEQUENCE</scope>
    <source>
        <strain evidence="3">NIES-1699</strain>
    </source>
</reference>
<dbReference type="Gene3D" id="3.40.50.10480">
    <property type="entry name" value="Probable brix-domain ribosomal biogenesis protein"/>
    <property type="match status" value="1"/>
</dbReference>
<dbReference type="PANTHER" id="PTHR12661:SF5">
    <property type="entry name" value="SUPPRESSOR OF SWI4 1 HOMOLOG"/>
    <property type="match status" value="1"/>
</dbReference>
<dbReference type="AlphaFoldDB" id="A0AAD7UHX7"/>
<dbReference type="PROSITE" id="PS50833">
    <property type="entry name" value="BRIX"/>
    <property type="match status" value="1"/>
</dbReference>
<evidence type="ECO:0000259" key="2">
    <source>
        <dbReference type="PROSITE" id="PS50833"/>
    </source>
</evidence>
<dbReference type="EMBL" id="JAQMWT010000224">
    <property type="protein sequence ID" value="KAJ8607280.1"/>
    <property type="molecule type" value="Genomic_DNA"/>
</dbReference>
<dbReference type="GO" id="GO:0019843">
    <property type="term" value="F:rRNA binding"/>
    <property type="evidence" value="ECO:0007669"/>
    <property type="project" value="InterPro"/>
</dbReference>
<dbReference type="SUPFAM" id="SSF52954">
    <property type="entry name" value="Class II aaRS ABD-related"/>
    <property type="match status" value="1"/>
</dbReference>
<evidence type="ECO:0000313" key="4">
    <source>
        <dbReference type="Proteomes" id="UP001230188"/>
    </source>
</evidence>
<comment type="caution">
    <text evidence="3">The sequence shown here is derived from an EMBL/GenBank/DDBJ whole genome shotgun (WGS) entry which is preliminary data.</text>
</comment>
<dbReference type="PANTHER" id="PTHR12661">
    <property type="entry name" value="PETER PAN-RELATED"/>
    <property type="match status" value="1"/>
</dbReference>
<accession>A0AAD7UHX7</accession>
<dbReference type="GO" id="GO:0000027">
    <property type="term" value="P:ribosomal large subunit assembly"/>
    <property type="evidence" value="ECO:0007669"/>
    <property type="project" value="TreeGrafter"/>
</dbReference>
<evidence type="ECO:0000313" key="3">
    <source>
        <dbReference type="EMBL" id="KAJ8607280.1"/>
    </source>
</evidence>
<dbReference type="InterPro" id="IPR007109">
    <property type="entry name" value="Brix"/>
</dbReference>
<dbReference type="GO" id="GO:0030687">
    <property type="term" value="C:preribosome, large subunit precursor"/>
    <property type="evidence" value="ECO:0007669"/>
    <property type="project" value="TreeGrafter"/>
</dbReference>